<evidence type="ECO:0000313" key="2">
    <source>
        <dbReference type="Proteomes" id="UP000222016"/>
    </source>
</evidence>
<dbReference type="OrthoDB" id="26288at10239"/>
<gene>
    <name evidence="1" type="ORF">kpv52_62</name>
</gene>
<name>A0A1I9SEX9_9CAUD</name>
<proteinExistence type="predicted"/>
<dbReference type="Proteomes" id="UP000222016">
    <property type="component" value="Genome"/>
</dbReference>
<protein>
    <submittedName>
        <fullName evidence="1">Uncharacterized protein</fullName>
    </submittedName>
</protein>
<dbReference type="EMBL" id="KX237516">
    <property type="protein sequence ID" value="AOZ65406.1"/>
    <property type="molecule type" value="Genomic_DNA"/>
</dbReference>
<evidence type="ECO:0000313" key="1">
    <source>
        <dbReference type="EMBL" id="AOZ65406.1"/>
    </source>
</evidence>
<keyword evidence="2" id="KW-1185">Reference proteome</keyword>
<sequence length="76" mass="9030">MNNNDHRARATRAEQEAAKLREELAKRPNYEWFVELVRKHLKQGESVCPQRLAHQVKQLKEASTRCRQNRECAEDE</sequence>
<organism evidence="1 2">
    <name type="scientific">Klebsiella phage vB_KpnM_KpV52</name>
    <dbReference type="NCBI Taxonomy" id="1912321"/>
    <lineage>
        <taxon>Viruses</taxon>
        <taxon>Duplodnaviria</taxon>
        <taxon>Heunggongvirae</taxon>
        <taxon>Uroviricota</taxon>
        <taxon>Caudoviricetes</taxon>
        <taxon>Jameshumphriesvirinae</taxon>
        <taxon>Sircambvirus</taxon>
        <taxon>Sircambvirus KpV52</taxon>
        <taxon>Jedunavirus KpV80</taxon>
    </lineage>
</organism>
<accession>A0A1I9SEX9</accession>
<reference evidence="1 2" key="1">
    <citation type="submission" date="2016-05" db="EMBL/GenBank/DDBJ databases">
        <title>Complete genome sequence of bacteriophage vB_KpnM_KpV52 lytic for Klebsiella pneumoniae.</title>
        <authorList>
            <person name="Komisarova E.V."/>
            <person name="Krasilnikova V.M."/>
            <person name="Kislichkina A.A."/>
            <person name="Myakinina V.P."/>
            <person name="Volozhantsev N.V."/>
        </authorList>
    </citation>
    <scope>NUCLEOTIDE SEQUENCE [LARGE SCALE GENOMIC DNA]</scope>
</reference>